<dbReference type="AlphaFoldDB" id="A0A9Q3ZZL6"/>
<keyword evidence="1" id="KW-1133">Transmembrane helix</keyword>
<evidence type="ECO:0000313" key="3">
    <source>
        <dbReference type="Proteomes" id="UP000814207"/>
    </source>
</evidence>
<evidence type="ECO:0000313" key="2">
    <source>
        <dbReference type="EMBL" id="MCF5066339.1"/>
    </source>
</evidence>
<name>A0A9Q3ZZL6_PSESX</name>
<accession>A0A9Q3ZZL6</accession>
<dbReference type="EMBL" id="WKEU01000203">
    <property type="protein sequence ID" value="MCF5066339.1"/>
    <property type="molecule type" value="Genomic_DNA"/>
</dbReference>
<keyword evidence="1" id="KW-0812">Transmembrane</keyword>
<organism evidence="2 3">
    <name type="scientific">Pseudomonas syringae</name>
    <dbReference type="NCBI Taxonomy" id="317"/>
    <lineage>
        <taxon>Bacteria</taxon>
        <taxon>Pseudomonadati</taxon>
        <taxon>Pseudomonadota</taxon>
        <taxon>Gammaproteobacteria</taxon>
        <taxon>Pseudomonadales</taxon>
        <taxon>Pseudomonadaceae</taxon>
        <taxon>Pseudomonas</taxon>
    </lineage>
</organism>
<dbReference type="Proteomes" id="UP000814207">
    <property type="component" value="Unassembled WGS sequence"/>
</dbReference>
<gene>
    <name evidence="2" type="ORF">GIW73_25710</name>
</gene>
<sequence length="59" mass="6332">MLVMFASAIVVAGFSLWAIRFVAHPTARTLLRVFVGLCLAAVLAFLVLAWGFPIALLVS</sequence>
<keyword evidence="1" id="KW-0472">Membrane</keyword>
<comment type="caution">
    <text evidence="2">The sequence shown here is derived from an EMBL/GenBank/DDBJ whole genome shotgun (WGS) entry which is preliminary data.</text>
</comment>
<reference evidence="2" key="1">
    <citation type="submission" date="2019-11" db="EMBL/GenBank/DDBJ databases">
        <title>Epiphytic Pseudomonas syringae from cherry orchards.</title>
        <authorList>
            <person name="Hulin M.T."/>
        </authorList>
    </citation>
    <scope>NUCLEOTIDE SEQUENCE</scope>
    <source>
        <strain evidence="2">PA-6-9A</strain>
    </source>
</reference>
<feature type="transmembrane region" description="Helical" evidence="1">
    <location>
        <begin position="33"/>
        <end position="58"/>
    </location>
</feature>
<proteinExistence type="predicted"/>
<protein>
    <submittedName>
        <fullName evidence="2">Uncharacterized protein</fullName>
    </submittedName>
</protein>
<evidence type="ECO:0000256" key="1">
    <source>
        <dbReference type="SAM" id="Phobius"/>
    </source>
</evidence>